<accession>A0ABX5XJE5</accession>
<organism evidence="1 2">
    <name type="scientific">Stieleria magnilauensis</name>
    <dbReference type="NCBI Taxonomy" id="2527963"/>
    <lineage>
        <taxon>Bacteria</taxon>
        <taxon>Pseudomonadati</taxon>
        <taxon>Planctomycetota</taxon>
        <taxon>Planctomycetia</taxon>
        <taxon>Pirellulales</taxon>
        <taxon>Pirellulaceae</taxon>
        <taxon>Stieleria</taxon>
    </lineage>
</organism>
<keyword evidence="2" id="KW-1185">Reference proteome</keyword>
<dbReference type="EMBL" id="CP036432">
    <property type="protein sequence ID" value="QDV82103.1"/>
    <property type="molecule type" value="Genomic_DNA"/>
</dbReference>
<dbReference type="Proteomes" id="UP000318081">
    <property type="component" value="Chromosome"/>
</dbReference>
<evidence type="ECO:0000313" key="2">
    <source>
        <dbReference type="Proteomes" id="UP000318081"/>
    </source>
</evidence>
<proteinExistence type="predicted"/>
<evidence type="ECO:0000313" key="1">
    <source>
        <dbReference type="EMBL" id="QDV82103.1"/>
    </source>
</evidence>
<name>A0ABX5XJE5_9BACT</name>
<gene>
    <name evidence="1" type="ORF">TBK1r_10280</name>
</gene>
<reference evidence="1 2" key="1">
    <citation type="submission" date="2019-02" db="EMBL/GenBank/DDBJ databases">
        <title>Deep-cultivation of Planctomycetes and their phenomic and genomic characterization uncovers novel biology.</title>
        <authorList>
            <person name="Wiegand S."/>
            <person name="Jogler M."/>
            <person name="Boedeker C."/>
            <person name="Pinto D."/>
            <person name="Vollmers J."/>
            <person name="Rivas-Marin E."/>
            <person name="Kohn T."/>
            <person name="Peeters S.H."/>
            <person name="Heuer A."/>
            <person name="Rast P."/>
            <person name="Oberbeckmann S."/>
            <person name="Bunk B."/>
            <person name="Jeske O."/>
            <person name="Meyerdierks A."/>
            <person name="Storesund J.E."/>
            <person name="Kallscheuer N."/>
            <person name="Luecker S."/>
            <person name="Lage O.M."/>
            <person name="Pohl T."/>
            <person name="Merkel B.J."/>
            <person name="Hornburger P."/>
            <person name="Mueller R.-W."/>
            <person name="Bruemmer F."/>
            <person name="Labrenz M."/>
            <person name="Spormann A.M."/>
            <person name="Op den Camp H."/>
            <person name="Overmann J."/>
            <person name="Amann R."/>
            <person name="Jetten M.S.M."/>
            <person name="Mascher T."/>
            <person name="Medema M.H."/>
            <person name="Devos D.P."/>
            <person name="Kaster A.-K."/>
            <person name="Ovreas L."/>
            <person name="Rohde M."/>
            <person name="Galperin M.Y."/>
            <person name="Jogler C."/>
        </authorList>
    </citation>
    <scope>NUCLEOTIDE SEQUENCE [LARGE SCALE GENOMIC DNA]</scope>
    <source>
        <strain evidence="1 2">TBK1r</strain>
    </source>
</reference>
<protein>
    <submittedName>
        <fullName evidence="1">Uncharacterized protein</fullName>
    </submittedName>
</protein>
<sequence>MVSWLRRNQFAAGKSTRLVARTSPRAQPFVLFTMKFYTVCGMQPQLSGT</sequence>